<evidence type="ECO:0008006" key="3">
    <source>
        <dbReference type="Google" id="ProtNLM"/>
    </source>
</evidence>
<dbReference type="EMBL" id="CQBK01000115">
    <property type="protein sequence ID" value="CNI85157.1"/>
    <property type="molecule type" value="Genomic_DNA"/>
</dbReference>
<dbReference type="Proteomes" id="UP000038204">
    <property type="component" value="Unassembled WGS sequence"/>
</dbReference>
<sequence>MRKVYQFIHTSIHNEDSGIKFGGGAFIENEWPKNPLGEDLSLLLTINNDQLNKNNNFFHLPDGKFISVFSTYNENRYFLDDIVFFGDDVELDYIKSGFTRVTLSESSKLSVNNNHLACKNIKLEERKIMDNDYPAFSFLSNQIPNGMIGSEKLIKEYNFICQLYSADIPSKDGGILGLSDAIGYLFLKKDIDDYNNAGLFFVQTA</sequence>
<evidence type="ECO:0000313" key="2">
    <source>
        <dbReference type="Proteomes" id="UP000038204"/>
    </source>
</evidence>
<name>A0A0T9RU02_9GAMM</name>
<proteinExistence type="predicted"/>
<protein>
    <recommendedName>
        <fullName evidence="3">DUF1963 domain-containing protein</fullName>
    </recommendedName>
</protein>
<organism evidence="1 2">
    <name type="scientific">Yersinia similis</name>
    <dbReference type="NCBI Taxonomy" id="367190"/>
    <lineage>
        <taxon>Bacteria</taxon>
        <taxon>Pseudomonadati</taxon>
        <taxon>Pseudomonadota</taxon>
        <taxon>Gammaproteobacteria</taxon>
        <taxon>Enterobacterales</taxon>
        <taxon>Yersiniaceae</taxon>
        <taxon>Yersinia</taxon>
    </lineage>
</organism>
<evidence type="ECO:0000313" key="1">
    <source>
        <dbReference type="EMBL" id="CNI85157.1"/>
    </source>
</evidence>
<gene>
    <name evidence="1" type="ORF">ERS008667_04460</name>
</gene>
<reference evidence="1 2" key="1">
    <citation type="submission" date="2015-03" db="EMBL/GenBank/DDBJ databases">
        <authorList>
            <person name="Murphy D."/>
        </authorList>
    </citation>
    <scope>NUCLEOTIDE SEQUENCE [LARGE SCALE GENOMIC DNA]</scope>
    <source>
        <strain evidence="1 2">Y233</strain>
    </source>
</reference>
<accession>A0A0T9RU02</accession>
<dbReference type="AlphaFoldDB" id="A0A0T9RU02"/>